<proteinExistence type="predicted"/>
<keyword evidence="3" id="KW-1185">Reference proteome</keyword>
<dbReference type="OrthoDB" id="6145657at2759"/>
<dbReference type="InterPro" id="IPR000477">
    <property type="entry name" value="RT_dom"/>
</dbReference>
<dbReference type="Pfam" id="PF00078">
    <property type="entry name" value="RVT_1"/>
    <property type="match status" value="1"/>
</dbReference>
<protein>
    <recommendedName>
        <fullName evidence="1">Reverse transcriptase domain-containing protein</fullName>
    </recommendedName>
</protein>
<dbReference type="Proteomes" id="UP000281553">
    <property type="component" value="Unassembled WGS sequence"/>
</dbReference>
<dbReference type="PANTHER" id="PTHR33332">
    <property type="entry name" value="REVERSE TRANSCRIPTASE DOMAIN-CONTAINING PROTEIN"/>
    <property type="match status" value="1"/>
</dbReference>
<evidence type="ECO:0000259" key="1">
    <source>
        <dbReference type="Pfam" id="PF00078"/>
    </source>
</evidence>
<gene>
    <name evidence="2" type="ORF">DILT_LOCUS9822</name>
</gene>
<evidence type="ECO:0000313" key="3">
    <source>
        <dbReference type="Proteomes" id="UP000281553"/>
    </source>
</evidence>
<dbReference type="AlphaFoldDB" id="A0A3P7M7A0"/>
<reference evidence="2 3" key="1">
    <citation type="submission" date="2018-11" db="EMBL/GenBank/DDBJ databases">
        <authorList>
            <consortium name="Pathogen Informatics"/>
        </authorList>
    </citation>
    <scope>NUCLEOTIDE SEQUENCE [LARGE SCALE GENOMIC DNA]</scope>
</reference>
<name>A0A3P7M7A0_DIBLA</name>
<organism evidence="2 3">
    <name type="scientific">Dibothriocephalus latus</name>
    <name type="common">Fish tapeworm</name>
    <name type="synonym">Diphyllobothrium latum</name>
    <dbReference type="NCBI Taxonomy" id="60516"/>
    <lineage>
        <taxon>Eukaryota</taxon>
        <taxon>Metazoa</taxon>
        <taxon>Spiralia</taxon>
        <taxon>Lophotrochozoa</taxon>
        <taxon>Platyhelminthes</taxon>
        <taxon>Cestoda</taxon>
        <taxon>Eucestoda</taxon>
        <taxon>Diphyllobothriidea</taxon>
        <taxon>Diphyllobothriidae</taxon>
        <taxon>Dibothriocephalus</taxon>
    </lineage>
</organism>
<sequence length="201" mass="23146">MKNWTTAIEAKDTIRVAYIAFRKAFDSVPYQCLMHKLTMVDKRGKLLMCIEGQRSTSTGIESGVPQGLVLGPTLFILFFNDCAQKWDCERAMFSDDVKIWKIIKSAADEDDCQEWSRRWILSFNLNKCNLLRLRTRNQVPDAQSSYLHRIPLQEVEIQEVLGIWMTDNNTTSKKCCKAVKAATTMLYAIQRAFTILMKTAF</sequence>
<accession>A0A3P7M7A0</accession>
<evidence type="ECO:0000313" key="2">
    <source>
        <dbReference type="EMBL" id="VDN13991.1"/>
    </source>
</evidence>
<feature type="domain" description="Reverse transcriptase" evidence="1">
    <location>
        <begin position="19"/>
        <end position="132"/>
    </location>
</feature>
<dbReference type="EMBL" id="UYRU01057952">
    <property type="protein sequence ID" value="VDN13991.1"/>
    <property type="molecule type" value="Genomic_DNA"/>
</dbReference>